<organism evidence="6 7">
    <name type="scientific">Scyliorhinus torazame</name>
    <name type="common">Cloudy catshark</name>
    <name type="synonym">Catulus torazame</name>
    <dbReference type="NCBI Taxonomy" id="75743"/>
    <lineage>
        <taxon>Eukaryota</taxon>
        <taxon>Metazoa</taxon>
        <taxon>Chordata</taxon>
        <taxon>Craniata</taxon>
        <taxon>Vertebrata</taxon>
        <taxon>Chondrichthyes</taxon>
        <taxon>Elasmobranchii</taxon>
        <taxon>Galeomorphii</taxon>
        <taxon>Galeoidea</taxon>
        <taxon>Carcharhiniformes</taxon>
        <taxon>Scyliorhinidae</taxon>
        <taxon>Scyliorhinus</taxon>
    </lineage>
</organism>
<feature type="compositionally biased region" description="Low complexity" evidence="4">
    <location>
        <begin position="387"/>
        <end position="400"/>
    </location>
</feature>
<dbReference type="GO" id="GO:0005546">
    <property type="term" value="F:phosphatidylinositol-4,5-bisphosphate binding"/>
    <property type="evidence" value="ECO:0007669"/>
    <property type="project" value="TreeGrafter"/>
</dbReference>
<dbReference type="PANTHER" id="PTHR11977">
    <property type="entry name" value="VILLIN"/>
    <property type="match status" value="1"/>
</dbReference>
<dbReference type="FunFam" id="3.40.20.10:FF:000004">
    <property type="entry name" value="Gelsolin"/>
    <property type="match status" value="1"/>
</dbReference>
<dbReference type="SMART" id="SM00262">
    <property type="entry name" value="GEL"/>
    <property type="match status" value="3"/>
</dbReference>
<comment type="similarity">
    <text evidence="1">Belongs to the villin/gelsolin family.</text>
</comment>
<evidence type="ECO:0000256" key="4">
    <source>
        <dbReference type="SAM" id="MobiDB-lite"/>
    </source>
</evidence>
<dbReference type="GO" id="GO:0051015">
    <property type="term" value="F:actin filament binding"/>
    <property type="evidence" value="ECO:0007669"/>
    <property type="project" value="InterPro"/>
</dbReference>
<name>A0A401PR70_SCYTO</name>
<dbReference type="Pfam" id="PF00626">
    <property type="entry name" value="Gelsolin"/>
    <property type="match status" value="3"/>
</dbReference>
<evidence type="ECO:0000256" key="1">
    <source>
        <dbReference type="ARBA" id="ARBA00008418"/>
    </source>
</evidence>
<dbReference type="Gene3D" id="3.40.20.10">
    <property type="entry name" value="Severin"/>
    <property type="match status" value="3"/>
</dbReference>
<feature type="domain" description="HP" evidence="5">
    <location>
        <begin position="428"/>
        <end position="494"/>
    </location>
</feature>
<dbReference type="Proteomes" id="UP000288216">
    <property type="component" value="Unassembled WGS sequence"/>
</dbReference>
<dbReference type="SUPFAM" id="SSF55753">
    <property type="entry name" value="Actin depolymerizing proteins"/>
    <property type="match status" value="2"/>
</dbReference>
<dbReference type="CDD" id="cd11288">
    <property type="entry name" value="gelsolin_S5_like"/>
    <property type="match status" value="1"/>
</dbReference>
<reference evidence="6 7" key="1">
    <citation type="journal article" date="2018" name="Nat. Ecol. Evol.">
        <title>Shark genomes provide insights into elasmobranch evolution and the origin of vertebrates.</title>
        <authorList>
            <person name="Hara Y"/>
            <person name="Yamaguchi K"/>
            <person name="Onimaru K"/>
            <person name="Kadota M"/>
            <person name="Koyanagi M"/>
            <person name="Keeley SD"/>
            <person name="Tatsumi K"/>
            <person name="Tanaka K"/>
            <person name="Motone F"/>
            <person name="Kageyama Y"/>
            <person name="Nozu R"/>
            <person name="Adachi N"/>
            <person name="Nishimura O"/>
            <person name="Nakagawa R"/>
            <person name="Tanegashima C"/>
            <person name="Kiyatake I"/>
            <person name="Matsumoto R"/>
            <person name="Murakumo K"/>
            <person name="Nishida K"/>
            <person name="Terakita A"/>
            <person name="Kuratani S"/>
            <person name="Sato K"/>
            <person name="Hyodo S Kuraku.S."/>
        </authorList>
    </citation>
    <scope>NUCLEOTIDE SEQUENCE [LARGE SCALE GENOMIC DNA]</scope>
</reference>
<protein>
    <recommendedName>
        <fullName evidence="5">HP domain-containing protein</fullName>
    </recommendedName>
</protein>
<dbReference type="InterPro" id="IPR007123">
    <property type="entry name" value="Gelsolin-like_dom"/>
</dbReference>
<proteinExistence type="inferred from homology"/>
<sequence>VSDATGSLVVQEVATRPLTQDLLKHEDCYILDQGGVTIFVWKGREANKDEKRAGMNRALGFIKAKNYPNSTNVVLLNDGAESAIFKQLFTKWSVKGQTQGLGKKHTVGKIAKVEQTKFDVTQLHARPDLAARQRMVDDASGKVEVWRIEENELVSVDPKTYGQFYGGDCYLVLYTYVKTNRTAYILYMWQGLHASQGEITASAYQAVSLDDKYNGEPVQVRVTMGKEPRHFLAIFKGKFIIYAGGTGRGGKKEEPSVRLFQVRGTDEFNTKATEVPARASSLNSNDIFVLKTDQTTYLWCGKLFLWLGQSANTYERKQADMLAKEYLQTHPAGRDLDTPIITVKQGSEPLTFTGWFNAWDSHKWSDLNDTDLNRKGGQNPGSTSGFSQYQPHSQPHSQSPAFAAPTFNPPVSRGSSSASPTSSGGTLVNGRVCYERELLVNKTSDELPKDVDPEKKEQYLSDADFQDIFGMSRDEFADAPSWRQVILKKQTNLF</sequence>
<dbReference type="OMA" id="SANTYER"/>
<feature type="compositionally biased region" description="Low complexity" evidence="4">
    <location>
        <begin position="409"/>
        <end position="425"/>
    </location>
</feature>
<dbReference type="PRINTS" id="PR00597">
    <property type="entry name" value="GELSOLIN"/>
</dbReference>
<dbReference type="InterPro" id="IPR036180">
    <property type="entry name" value="Gelsolin-like_dom_sf"/>
</dbReference>
<dbReference type="SMART" id="SM00153">
    <property type="entry name" value="VHP"/>
    <property type="match status" value="1"/>
</dbReference>
<accession>A0A401PR70</accession>
<dbReference type="InterPro" id="IPR036886">
    <property type="entry name" value="Villin_headpiece_dom_sf"/>
</dbReference>
<dbReference type="SUPFAM" id="SSF82754">
    <property type="entry name" value="C-terminal, gelsolin-like domain of Sec23/24"/>
    <property type="match status" value="1"/>
</dbReference>
<keyword evidence="7" id="KW-1185">Reference proteome</keyword>
<dbReference type="InterPro" id="IPR007122">
    <property type="entry name" value="Villin/Gelsolin"/>
</dbReference>
<evidence type="ECO:0000313" key="7">
    <source>
        <dbReference type="Proteomes" id="UP000288216"/>
    </source>
</evidence>
<dbReference type="GO" id="GO:0008154">
    <property type="term" value="P:actin polymerization or depolymerization"/>
    <property type="evidence" value="ECO:0007669"/>
    <property type="project" value="TreeGrafter"/>
</dbReference>
<keyword evidence="2" id="KW-0117">Actin capping</keyword>
<dbReference type="CDD" id="cd11293">
    <property type="entry name" value="gelsolin_S4_like"/>
    <property type="match status" value="1"/>
</dbReference>
<dbReference type="AlphaFoldDB" id="A0A401PR70"/>
<keyword evidence="3" id="KW-0009">Actin-binding</keyword>
<dbReference type="PANTHER" id="PTHR11977:SF30">
    <property type="entry name" value="VILLIN-LIKE PROTEIN"/>
    <property type="match status" value="1"/>
</dbReference>
<dbReference type="SUPFAM" id="SSF47050">
    <property type="entry name" value="VHP, Villin headpiece domain"/>
    <property type="match status" value="1"/>
</dbReference>
<comment type="caution">
    <text evidence="6">The sequence shown here is derived from an EMBL/GenBank/DDBJ whole genome shotgun (WGS) entry which is preliminary data.</text>
</comment>
<evidence type="ECO:0000256" key="3">
    <source>
        <dbReference type="ARBA" id="ARBA00023203"/>
    </source>
</evidence>
<dbReference type="GO" id="GO:0051016">
    <property type="term" value="P:barbed-end actin filament capping"/>
    <property type="evidence" value="ECO:0007669"/>
    <property type="project" value="TreeGrafter"/>
</dbReference>
<dbReference type="OrthoDB" id="6375767at2759"/>
<evidence type="ECO:0000256" key="2">
    <source>
        <dbReference type="ARBA" id="ARBA00022467"/>
    </source>
</evidence>
<gene>
    <name evidence="6" type="ORF">scyTo_0017365</name>
</gene>
<evidence type="ECO:0000313" key="6">
    <source>
        <dbReference type="EMBL" id="GCB75613.1"/>
    </source>
</evidence>
<evidence type="ECO:0000259" key="5">
    <source>
        <dbReference type="PROSITE" id="PS51089"/>
    </source>
</evidence>
<dbReference type="InterPro" id="IPR029006">
    <property type="entry name" value="ADF-H/Gelsolin-like_dom_sf"/>
</dbReference>
<feature type="region of interest" description="Disordered" evidence="4">
    <location>
        <begin position="369"/>
        <end position="428"/>
    </location>
</feature>
<feature type="non-terminal residue" evidence="6">
    <location>
        <position position="1"/>
    </location>
</feature>
<dbReference type="Pfam" id="PF02209">
    <property type="entry name" value="VHP"/>
    <property type="match status" value="1"/>
</dbReference>
<dbReference type="Gene3D" id="1.10.950.10">
    <property type="entry name" value="Villin headpiece domain"/>
    <property type="match status" value="1"/>
</dbReference>
<dbReference type="GO" id="GO:0051014">
    <property type="term" value="P:actin filament severing"/>
    <property type="evidence" value="ECO:0007669"/>
    <property type="project" value="TreeGrafter"/>
</dbReference>
<dbReference type="GO" id="GO:0005737">
    <property type="term" value="C:cytoplasm"/>
    <property type="evidence" value="ECO:0007669"/>
    <property type="project" value="TreeGrafter"/>
</dbReference>
<dbReference type="CDD" id="cd11292">
    <property type="entry name" value="gelsolin_S3_like"/>
    <property type="match status" value="1"/>
</dbReference>
<dbReference type="GO" id="GO:0015629">
    <property type="term" value="C:actin cytoskeleton"/>
    <property type="evidence" value="ECO:0007669"/>
    <property type="project" value="TreeGrafter"/>
</dbReference>
<dbReference type="PROSITE" id="PS51089">
    <property type="entry name" value="HP"/>
    <property type="match status" value="1"/>
</dbReference>
<dbReference type="EMBL" id="BFAA01011221">
    <property type="protein sequence ID" value="GCB75613.1"/>
    <property type="molecule type" value="Genomic_DNA"/>
</dbReference>
<dbReference type="InterPro" id="IPR003128">
    <property type="entry name" value="Villin_headpiece"/>
</dbReference>
<dbReference type="STRING" id="75743.A0A401PR70"/>